<dbReference type="SUPFAM" id="SSF53706">
    <property type="entry name" value="Formate dehydrogenase/DMSO reductase, domains 1-3"/>
    <property type="match status" value="1"/>
</dbReference>
<evidence type="ECO:0000256" key="4">
    <source>
        <dbReference type="ARBA" id="ARBA00022714"/>
    </source>
</evidence>
<evidence type="ECO:0000256" key="3">
    <source>
        <dbReference type="ARBA" id="ARBA00022485"/>
    </source>
</evidence>
<comment type="cofactor">
    <cofactor evidence="1 12">
        <name>[4Fe-4S] cluster</name>
        <dbReference type="ChEBI" id="CHEBI:49883"/>
    </cofactor>
</comment>
<evidence type="ECO:0000256" key="6">
    <source>
        <dbReference type="ARBA" id="ARBA00022723"/>
    </source>
</evidence>
<dbReference type="InterPro" id="IPR001041">
    <property type="entry name" value="2Fe-2S_ferredoxin-type"/>
</dbReference>
<dbReference type="InterPro" id="IPR010228">
    <property type="entry name" value="NADH_UbQ_OxRdtase_Gsu"/>
</dbReference>
<dbReference type="GO" id="GO:0016020">
    <property type="term" value="C:membrane"/>
    <property type="evidence" value="ECO:0007669"/>
    <property type="project" value="InterPro"/>
</dbReference>
<comment type="function">
    <text evidence="12">NDH-1 shuttles electrons from NADH, via FMN and iron-sulfur (Fe-S) centers, to quinones in the respiratory chain. Couples the redox reaction to proton translocation (for every two electrons transferred, four hydrogen ions are translocated across the cytoplasmic membrane), and thus conserves the redox energy in a proton gradient.</text>
</comment>
<keyword evidence="8 12" id="KW-0408">Iron</keyword>
<evidence type="ECO:0000259" key="15">
    <source>
        <dbReference type="PROSITE" id="PS51839"/>
    </source>
</evidence>
<evidence type="ECO:0000313" key="16">
    <source>
        <dbReference type="EMBL" id="PRY59376.1"/>
    </source>
</evidence>
<evidence type="ECO:0000313" key="17">
    <source>
        <dbReference type="Proteomes" id="UP000237822"/>
    </source>
</evidence>
<feature type="domain" description="2Fe-2S ferredoxin-type" evidence="13">
    <location>
        <begin position="20"/>
        <end position="107"/>
    </location>
</feature>
<dbReference type="InterPro" id="IPR019574">
    <property type="entry name" value="NADH_UbQ_OxRdtase_Gsu_4Fe4S-bd"/>
</dbReference>
<dbReference type="GO" id="GO:0008137">
    <property type="term" value="F:NADH dehydrogenase (ubiquinone) activity"/>
    <property type="evidence" value="ECO:0007669"/>
    <property type="project" value="UniProtKB-UniRule"/>
</dbReference>
<comment type="catalytic activity">
    <reaction evidence="11 12">
        <text>a quinone + NADH + 5 H(+)(in) = a quinol + NAD(+) + 4 H(+)(out)</text>
        <dbReference type="Rhea" id="RHEA:57888"/>
        <dbReference type="ChEBI" id="CHEBI:15378"/>
        <dbReference type="ChEBI" id="CHEBI:24646"/>
        <dbReference type="ChEBI" id="CHEBI:57540"/>
        <dbReference type="ChEBI" id="CHEBI:57945"/>
        <dbReference type="ChEBI" id="CHEBI:132124"/>
    </reaction>
</comment>
<dbReference type="Pfam" id="PF22117">
    <property type="entry name" value="Fer4_Nqo3"/>
    <property type="match status" value="1"/>
</dbReference>
<dbReference type="PROSITE" id="PS51669">
    <property type="entry name" value="4FE4S_MOW_BIS_MGD"/>
    <property type="match status" value="1"/>
</dbReference>
<dbReference type="SUPFAM" id="SSF54862">
    <property type="entry name" value="4Fe-4S ferredoxins"/>
    <property type="match status" value="1"/>
</dbReference>
<evidence type="ECO:0000256" key="11">
    <source>
        <dbReference type="ARBA" id="ARBA00047712"/>
    </source>
</evidence>
<reference evidence="16 17" key="1">
    <citation type="submission" date="2018-03" db="EMBL/GenBank/DDBJ databases">
        <title>Genomic Encyclopedia of Archaeal and Bacterial Type Strains, Phase II (KMG-II): from individual species to whole genera.</title>
        <authorList>
            <person name="Goeker M."/>
        </authorList>
    </citation>
    <scope>NUCLEOTIDE SEQUENCE [LARGE SCALE GENOMIC DNA]</scope>
    <source>
        <strain evidence="16 17">ATCC BAA-1496</strain>
    </source>
</reference>
<dbReference type="Pfam" id="PF04879">
    <property type="entry name" value="Molybdop_Fe4S4"/>
    <property type="match status" value="1"/>
</dbReference>
<dbReference type="Pfam" id="PF13510">
    <property type="entry name" value="Fer2_4"/>
    <property type="match status" value="1"/>
</dbReference>
<dbReference type="NCBIfam" id="NF005895">
    <property type="entry name" value="PRK07860.1"/>
    <property type="match status" value="1"/>
</dbReference>
<dbReference type="Gene3D" id="3.30.70.20">
    <property type="match status" value="1"/>
</dbReference>
<dbReference type="FunFam" id="3.30.70.20:FF:000016">
    <property type="entry name" value="NADH-quinone oxidoreductase"/>
    <property type="match status" value="1"/>
</dbReference>
<gene>
    <name evidence="16" type="ORF">BCF74_110113</name>
</gene>
<dbReference type="InterPro" id="IPR036010">
    <property type="entry name" value="2Fe-2S_ferredoxin-like_sf"/>
</dbReference>
<dbReference type="GO" id="GO:0046872">
    <property type="term" value="F:metal ion binding"/>
    <property type="evidence" value="ECO:0007669"/>
    <property type="project" value="UniProtKB-UniRule"/>
</dbReference>
<evidence type="ECO:0000259" key="14">
    <source>
        <dbReference type="PROSITE" id="PS51669"/>
    </source>
</evidence>
<evidence type="ECO:0000256" key="10">
    <source>
        <dbReference type="ARBA" id="ARBA00023027"/>
    </source>
</evidence>
<dbReference type="SMART" id="SM00929">
    <property type="entry name" value="NADH-G_4Fe-4S_3"/>
    <property type="match status" value="1"/>
</dbReference>
<dbReference type="InterPro" id="IPR009010">
    <property type="entry name" value="Asp_de-COase-like_dom_sf"/>
</dbReference>
<dbReference type="PROSITE" id="PS51085">
    <property type="entry name" value="2FE2S_FER_2"/>
    <property type="match status" value="1"/>
</dbReference>
<dbReference type="FunFam" id="3.10.20.740:FF:000001">
    <property type="entry name" value="NADH-quinone oxidoreductase subunit G"/>
    <property type="match status" value="1"/>
</dbReference>
<evidence type="ECO:0000256" key="1">
    <source>
        <dbReference type="ARBA" id="ARBA00001966"/>
    </source>
</evidence>
<evidence type="ECO:0000256" key="2">
    <source>
        <dbReference type="ARBA" id="ARBA00005404"/>
    </source>
</evidence>
<organism evidence="16 17">
    <name type="scientific">Knoellia remsis</name>
    <dbReference type="NCBI Taxonomy" id="407159"/>
    <lineage>
        <taxon>Bacteria</taxon>
        <taxon>Bacillati</taxon>
        <taxon>Actinomycetota</taxon>
        <taxon>Actinomycetes</taxon>
        <taxon>Micrococcales</taxon>
        <taxon>Intrasporangiaceae</taxon>
        <taxon>Knoellia</taxon>
    </lineage>
</organism>
<protein>
    <recommendedName>
        <fullName evidence="12">NADH-quinone oxidoreductase</fullName>
        <ecNumber evidence="12">7.1.1.-</ecNumber>
    </recommendedName>
</protein>
<dbReference type="EMBL" id="PVTI01000010">
    <property type="protein sequence ID" value="PRY59376.1"/>
    <property type="molecule type" value="Genomic_DNA"/>
</dbReference>
<feature type="domain" description="4Fe-4S His(Cys)3-ligated-type" evidence="15">
    <location>
        <begin position="109"/>
        <end position="148"/>
    </location>
</feature>
<name>A0A2T0UNA4_9MICO</name>
<keyword evidence="10 12" id="KW-0520">NAD</keyword>
<keyword evidence="17" id="KW-1185">Reference proteome</keyword>
<keyword evidence="6 12" id="KW-0479">Metal-binding</keyword>
<keyword evidence="3 12" id="KW-0004">4Fe-4S</keyword>
<dbReference type="GO" id="GO:0048038">
    <property type="term" value="F:quinone binding"/>
    <property type="evidence" value="ECO:0007669"/>
    <property type="project" value="UniProtKB-UniRule"/>
</dbReference>
<dbReference type="CDD" id="cd00207">
    <property type="entry name" value="fer2"/>
    <property type="match status" value="1"/>
</dbReference>
<comment type="cofactor">
    <cofactor evidence="12">
        <name>[2Fe-2S] cluster</name>
        <dbReference type="ChEBI" id="CHEBI:190135"/>
    </cofactor>
    <text evidence="12">Binds 1 [2Fe-2S] cluster per subunit.</text>
</comment>
<keyword evidence="9 12" id="KW-0411">Iron-sulfur</keyword>
<dbReference type="GO" id="GO:0051537">
    <property type="term" value="F:2 iron, 2 sulfur cluster binding"/>
    <property type="evidence" value="ECO:0007669"/>
    <property type="project" value="UniProtKB-UniRule"/>
</dbReference>
<accession>A0A2T0UNA4</accession>
<dbReference type="InterPro" id="IPR050123">
    <property type="entry name" value="Prok_molybdopt-oxidoreductase"/>
</dbReference>
<dbReference type="InterPro" id="IPR006963">
    <property type="entry name" value="Mopterin_OxRdtase_4Fe-4S_dom"/>
</dbReference>
<comment type="caution">
    <text evidence="16">The sequence shown here is derived from an EMBL/GenBank/DDBJ whole genome shotgun (WGS) entry which is preliminary data.</text>
</comment>
<keyword evidence="7 12" id="KW-1278">Translocase</keyword>
<dbReference type="Pfam" id="PF00384">
    <property type="entry name" value="Molybdopterin"/>
    <property type="match status" value="1"/>
</dbReference>
<dbReference type="Proteomes" id="UP000237822">
    <property type="component" value="Unassembled WGS sequence"/>
</dbReference>
<dbReference type="PANTHER" id="PTHR43105:SF12">
    <property type="entry name" value="NADH-QUINONE OXIDOREDUCTASE SUBUNIT G"/>
    <property type="match status" value="1"/>
</dbReference>
<feature type="domain" description="4Fe-4S Mo/W bis-MGD-type" evidence="14">
    <location>
        <begin position="247"/>
        <end position="303"/>
    </location>
</feature>
<dbReference type="Gene3D" id="3.40.50.740">
    <property type="match status" value="2"/>
</dbReference>
<dbReference type="PROSITE" id="PS00642">
    <property type="entry name" value="COMPLEX1_75K_2"/>
    <property type="match status" value="1"/>
</dbReference>
<dbReference type="AlphaFoldDB" id="A0A2T0UNA4"/>
<dbReference type="NCBIfam" id="TIGR01973">
    <property type="entry name" value="NuoG"/>
    <property type="match status" value="1"/>
</dbReference>
<dbReference type="GO" id="GO:0042773">
    <property type="term" value="P:ATP synthesis coupled electron transport"/>
    <property type="evidence" value="ECO:0007669"/>
    <property type="project" value="InterPro"/>
</dbReference>
<evidence type="ECO:0000256" key="9">
    <source>
        <dbReference type="ARBA" id="ARBA00023014"/>
    </source>
</evidence>
<dbReference type="Gene3D" id="3.10.20.740">
    <property type="match status" value="1"/>
</dbReference>
<evidence type="ECO:0000256" key="5">
    <source>
        <dbReference type="ARBA" id="ARBA00022719"/>
    </source>
</evidence>
<comment type="similarity">
    <text evidence="2 12">Belongs to the complex I 75 kDa subunit family.</text>
</comment>
<dbReference type="EC" id="7.1.1.-" evidence="12"/>
<dbReference type="PROSITE" id="PS51839">
    <property type="entry name" value="4FE4S_HC3"/>
    <property type="match status" value="1"/>
</dbReference>
<dbReference type="SUPFAM" id="SSF50692">
    <property type="entry name" value="ADC-like"/>
    <property type="match status" value="1"/>
</dbReference>
<dbReference type="OrthoDB" id="9810782at2"/>
<dbReference type="PANTHER" id="PTHR43105">
    <property type="entry name" value="RESPIRATORY NITRATE REDUCTASE"/>
    <property type="match status" value="1"/>
</dbReference>
<dbReference type="InterPro" id="IPR006656">
    <property type="entry name" value="Mopterin_OxRdtase"/>
</dbReference>
<dbReference type="RefSeq" id="WP_106297417.1">
    <property type="nucleotide sequence ID" value="NZ_PVTI01000010.1"/>
</dbReference>
<dbReference type="InterPro" id="IPR000283">
    <property type="entry name" value="NADH_UbQ_OxRdtase_75kDa_su_CS"/>
</dbReference>
<sequence>MTAVSDKKTDTPAGDQPAVEMVDLTIDGLPVSVPKNTLVIRAAEEAGIEIPRFCDHPLLDPIGACRQCLVEVATPGPDGQLRPMPKPQASCTMTVSPGMEVKTQHSSPVADKAQHGVMELLLINHPLDCPVCDKGGECPLQNQAMSNGRAVSRFEDVKRTYPKPINISSQVLLDRERCVLCARCTRFSEQVAGDPFIALVERGALQQVGIYEEKPFDSYFSGNTVQICPVGALTGAAYRFRARPFDLVSTPSICEHCASGCSTRTDHRRGTVLRRMAANEPAVNEEWNCDKGRWAFAYATLPDRIQLPMVRENGELRVASWREALEAAAAGLRDANSVGVLVGGRVSAEDAYAYGKFARTVLGTNDVDFRTRPHSAEEADFLASHVVATGPDSGAVTYADLEKASTVVLAGFEPEDESPIVFLRLRKAFRKNKTSVYAVSPLATRGLTKVGGRLIPTAPGTEPEVLDALGKGSASGAPGEGDDPMRAAAEALREQGASAVILVGERLATVPGALTAAVRLAETTGARLAWVPRRAGERGALEAGALPTLLPGGRAVGDASARADLAAAWQVDTLPEAPGRDTGAIIEAARSGELGALVVGGVEPLDLGLGEAGEAAFDAPFVVSLELRESAVTARADVVLPVAAHAEKAGSFVDWEGRVRTFEQALETGFVSDHRVLDMVANEMGEFLGCRTIAEVRAEMERIGPATGTRATAPSVEPGEVPSAEDGQLVLATWRALLDKGRLQDGEPFLAGTAPKAAAKVSAVTADSLGVTDGDTVRVTAGDTDVTVPVVVTEMVDHVVWLPTNSAGCDLRAALADAPGIRVAVTRVSADVDSTAMDDSATVDSTIVDSTADQEGTR</sequence>
<evidence type="ECO:0000256" key="7">
    <source>
        <dbReference type="ARBA" id="ARBA00022967"/>
    </source>
</evidence>
<dbReference type="GO" id="GO:0051539">
    <property type="term" value="F:4 iron, 4 sulfur cluster binding"/>
    <property type="evidence" value="ECO:0007669"/>
    <property type="project" value="UniProtKB-KW"/>
</dbReference>
<dbReference type="InterPro" id="IPR054351">
    <property type="entry name" value="NADH_UbQ_OxRdtase_ferredoxin"/>
</dbReference>
<evidence type="ECO:0000259" key="13">
    <source>
        <dbReference type="PROSITE" id="PS51085"/>
    </source>
</evidence>
<dbReference type="SUPFAM" id="SSF54292">
    <property type="entry name" value="2Fe-2S ferredoxin-like"/>
    <property type="match status" value="1"/>
</dbReference>
<dbReference type="Gene3D" id="2.40.40.20">
    <property type="match status" value="1"/>
</dbReference>
<dbReference type="GO" id="GO:0003954">
    <property type="term" value="F:NADH dehydrogenase activity"/>
    <property type="evidence" value="ECO:0007669"/>
    <property type="project" value="TreeGrafter"/>
</dbReference>
<evidence type="ECO:0000256" key="8">
    <source>
        <dbReference type="ARBA" id="ARBA00023004"/>
    </source>
</evidence>
<proteinExistence type="inferred from homology"/>
<dbReference type="Pfam" id="PF10588">
    <property type="entry name" value="NADH-G_4Fe-4S_3"/>
    <property type="match status" value="1"/>
</dbReference>
<keyword evidence="5 12" id="KW-0874">Quinone</keyword>
<dbReference type="Gene3D" id="2.20.25.90">
    <property type="entry name" value="ADC-like domains"/>
    <property type="match status" value="1"/>
</dbReference>
<dbReference type="Gene3D" id="3.40.228.10">
    <property type="entry name" value="Dimethylsulfoxide Reductase, domain 2"/>
    <property type="match status" value="1"/>
</dbReference>
<evidence type="ECO:0000256" key="12">
    <source>
        <dbReference type="RuleBase" id="RU003525"/>
    </source>
</evidence>
<dbReference type="SMART" id="SM00926">
    <property type="entry name" value="Molybdop_Fe4S4"/>
    <property type="match status" value="1"/>
</dbReference>
<dbReference type="PROSITE" id="PS00643">
    <property type="entry name" value="COMPLEX1_75K_3"/>
    <property type="match status" value="1"/>
</dbReference>
<keyword evidence="4 12" id="KW-0001">2Fe-2S</keyword>
<dbReference type="PROSITE" id="PS00641">
    <property type="entry name" value="COMPLEX1_75K_1"/>
    <property type="match status" value="1"/>
</dbReference>